<evidence type="ECO:0000313" key="1">
    <source>
        <dbReference type="EMBL" id="GCE18514.1"/>
    </source>
</evidence>
<keyword evidence="2" id="KW-1185">Reference proteome</keyword>
<comment type="caution">
    <text evidence="1">The sequence shown here is derived from an EMBL/GenBank/DDBJ whole genome shotgun (WGS) entry which is preliminary data.</text>
</comment>
<organism evidence="1 2">
    <name type="scientific">Dictyobacter kobayashii</name>
    <dbReference type="NCBI Taxonomy" id="2014872"/>
    <lineage>
        <taxon>Bacteria</taxon>
        <taxon>Bacillati</taxon>
        <taxon>Chloroflexota</taxon>
        <taxon>Ktedonobacteria</taxon>
        <taxon>Ktedonobacterales</taxon>
        <taxon>Dictyobacteraceae</taxon>
        <taxon>Dictyobacter</taxon>
    </lineage>
</organism>
<sequence length="70" mass="7602">MVVQFPLVAAGGANKKKNLGDTPNPRQRAAALCNPKGCRKEERDSFPSKGLWLFAIPQDAGKKMGYPQVC</sequence>
<dbReference type="AlphaFoldDB" id="A0A402AHK1"/>
<accession>A0A402AHK1</accession>
<reference evidence="2" key="1">
    <citation type="submission" date="2018-12" db="EMBL/GenBank/DDBJ databases">
        <title>Tengunoibacter tsumagoiensis gen. nov., sp. nov., Dictyobacter kobayashii sp. nov., D. alpinus sp. nov., and D. joshuensis sp. nov. and description of Dictyobacteraceae fam. nov. within the order Ktedonobacterales isolated from Tengu-no-mugimeshi.</title>
        <authorList>
            <person name="Wang C.M."/>
            <person name="Zheng Y."/>
            <person name="Sakai Y."/>
            <person name="Toyoda A."/>
            <person name="Minakuchi Y."/>
            <person name="Abe K."/>
            <person name="Yokota A."/>
            <person name="Yabe S."/>
        </authorList>
    </citation>
    <scope>NUCLEOTIDE SEQUENCE [LARGE SCALE GENOMIC DNA]</scope>
    <source>
        <strain evidence="2">Uno11</strain>
    </source>
</reference>
<dbReference type="EMBL" id="BIFS01000001">
    <property type="protein sequence ID" value="GCE18514.1"/>
    <property type="molecule type" value="Genomic_DNA"/>
</dbReference>
<name>A0A402AHK1_9CHLR</name>
<gene>
    <name evidence="1" type="ORF">KDK_23140</name>
</gene>
<protein>
    <submittedName>
        <fullName evidence="1">Uncharacterized protein</fullName>
    </submittedName>
</protein>
<evidence type="ECO:0000313" key="2">
    <source>
        <dbReference type="Proteomes" id="UP000287188"/>
    </source>
</evidence>
<proteinExistence type="predicted"/>
<dbReference type="Proteomes" id="UP000287188">
    <property type="component" value="Unassembled WGS sequence"/>
</dbReference>